<evidence type="ECO:0000313" key="1">
    <source>
        <dbReference type="EMBL" id="GAJ09395.1"/>
    </source>
</evidence>
<reference evidence="1" key="1">
    <citation type="journal article" date="2014" name="Front. Microbiol.">
        <title>High frequency of phylogenetically diverse reductive dehalogenase-homologous genes in deep subseafloor sedimentary metagenomes.</title>
        <authorList>
            <person name="Kawai M."/>
            <person name="Futagami T."/>
            <person name="Toyoda A."/>
            <person name="Takaki Y."/>
            <person name="Nishi S."/>
            <person name="Hori S."/>
            <person name="Arai W."/>
            <person name="Tsubouchi T."/>
            <person name="Morono Y."/>
            <person name="Uchiyama I."/>
            <person name="Ito T."/>
            <person name="Fujiyama A."/>
            <person name="Inagaki F."/>
            <person name="Takami H."/>
        </authorList>
    </citation>
    <scope>NUCLEOTIDE SEQUENCE</scope>
    <source>
        <strain evidence="1">Expedition CK06-06</strain>
    </source>
</reference>
<dbReference type="AlphaFoldDB" id="X1VLX6"/>
<dbReference type="PANTHER" id="PTHR30244">
    <property type="entry name" value="TRANSAMINASE"/>
    <property type="match status" value="1"/>
</dbReference>
<organism evidence="1">
    <name type="scientific">marine sediment metagenome</name>
    <dbReference type="NCBI Taxonomy" id="412755"/>
    <lineage>
        <taxon>unclassified sequences</taxon>
        <taxon>metagenomes</taxon>
        <taxon>ecological metagenomes</taxon>
    </lineage>
</organism>
<dbReference type="GO" id="GO:0000271">
    <property type="term" value="P:polysaccharide biosynthetic process"/>
    <property type="evidence" value="ECO:0007669"/>
    <property type="project" value="TreeGrafter"/>
</dbReference>
<sequence>AEENNLLVMEDAAQGLGVFNAACIAPMNVQHVGTFGDAGIIAFFADKNIIMGEGGVVLTNNESTYNKLLYLRNQGRLSSGRFVHEQLGMNFKITDMQCAVGFAQMERLDKITRRRSMVYNWYRKYLADEIADDSVKLMDVPKSNHIPLRCPILVKNRKAVQEYLENHGIQTREMSLPLHRNPCWKHLGYKESDFPNTNMVYESGILLPIHTKLTTFDVEFVCAKIKEAIKKLDMNGYCLAHPVS</sequence>
<dbReference type="InterPro" id="IPR015424">
    <property type="entry name" value="PyrdxlP-dep_Trfase"/>
</dbReference>
<dbReference type="GO" id="GO:0008483">
    <property type="term" value="F:transaminase activity"/>
    <property type="evidence" value="ECO:0007669"/>
    <property type="project" value="TreeGrafter"/>
</dbReference>
<accession>X1VLX6</accession>
<dbReference type="Gene3D" id="3.40.640.10">
    <property type="entry name" value="Type I PLP-dependent aspartate aminotransferase-like (Major domain)"/>
    <property type="match status" value="1"/>
</dbReference>
<dbReference type="Gene3D" id="3.90.1150.10">
    <property type="entry name" value="Aspartate Aminotransferase, domain 1"/>
    <property type="match status" value="1"/>
</dbReference>
<dbReference type="EMBL" id="BARW01025511">
    <property type="protein sequence ID" value="GAJ09395.1"/>
    <property type="molecule type" value="Genomic_DNA"/>
</dbReference>
<feature type="non-terminal residue" evidence="1">
    <location>
        <position position="1"/>
    </location>
</feature>
<gene>
    <name evidence="1" type="ORF">S12H4_41804</name>
</gene>
<dbReference type="SUPFAM" id="SSF53383">
    <property type="entry name" value="PLP-dependent transferases"/>
    <property type="match status" value="1"/>
</dbReference>
<proteinExistence type="predicted"/>
<comment type="caution">
    <text evidence="1">The sequence shown here is derived from an EMBL/GenBank/DDBJ whole genome shotgun (WGS) entry which is preliminary data.</text>
</comment>
<dbReference type="InterPro" id="IPR015422">
    <property type="entry name" value="PyrdxlP-dep_Trfase_small"/>
</dbReference>
<dbReference type="PANTHER" id="PTHR30244:SF34">
    <property type="entry name" value="DTDP-4-AMINO-4,6-DIDEOXYGALACTOSE TRANSAMINASE"/>
    <property type="match status" value="1"/>
</dbReference>
<dbReference type="Pfam" id="PF01041">
    <property type="entry name" value="DegT_DnrJ_EryC1"/>
    <property type="match status" value="1"/>
</dbReference>
<name>X1VLX6_9ZZZZ</name>
<protein>
    <recommendedName>
        <fullName evidence="2">Aminotransferase DegT</fullName>
    </recommendedName>
</protein>
<dbReference type="GO" id="GO:0030170">
    <property type="term" value="F:pyridoxal phosphate binding"/>
    <property type="evidence" value="ECO:0007669"/>
    <property type="project" value="TreeGrafter"/>
</dbReference>
<dbReference type="InterPro" id="IPR015421">
    <property type="entry name" value="PyrdxlP-dep_Trfase_major"/>
</dbReference>
<dbReference type="InterPro" id="IPR000653">
    <property type="entry name" value="DegT/StrS_aminotransferase"/>
</dbReference>
<evidence type="ECO:0008006" key="2">
    <source>
        <dbReference type="Google" id="ProtNLM"/>
    </source>
</evidence>